<accession>A0A8R7JW90</accession>
<reference evidence="2" key="1">
    <citation type="journal article" date="2013" name="Nature">
        <title>Draft genome of the wheat A-genome progenitor Triticum urartu.</title>
        <authorList>
            <person name="Ling H.Q."/>
            <person name="Zhao S."/>
            <person name="Liu D."/>
            <person name="Wang J."/>
            <person name="Sun H."/>
            <person name="Zhang C."/>
            <person name="Fan H."/>
            <person name="Li D."/>
            <person name="Dong L."/>
            <person name="Tao Y."/>
            <person name="Gao C."/>
            <person name="Wu H."/>
            <person name="Li Y."/>
            <person name="Cui Y."/>
            <person name="Guo X."/>
            <person name="Zheng S."/>
            <person name="Wang B."/>
            <person name="Yu K."/>
            <person name="Liang Q."/>
            <person name="Yang W."/>
            <person name="Lou X."/>
            <person name="Chen J."/>
            <person name="Feng M."/>
            <person name="Jian J."/>
            <person name="Zhang X."/>
            <person name="Luo G."/>
            <person name="Jiang Y."/>
            <person name="Liu J."/>
            <person name="Wang Z."/>
            <person name="Sha Y."/>
            <person name="Zhang B."/>
            <person name="Wu H."/>
            <person name="Tang D."/>
            <person name="Shen Q."/>
            <person name="Xue P."/>
            <person name="Zou S."/>
            <person name="Wang X."/>
            <person name="Liu X."/>
            <person name="Wang F."/>
            <person name="Yang Y."/>
            <person name="An X."/>
            <person name="Dong Z."/>
            <person name="Zhang K."/>
            <person name="Zhang X."/>
            <person name="Luo M.C."/>
            <person name="Dvorak J."/>
            <person name="Tong Y."/>
            <person name="Wang J."/>
            <person name="Yang H."/>
            <person name="Li Z."/>
            <person name="Wang D."/>
            <person name="Zhang A."/>
            <person name="Wang J."/>
        </authorList>
    </citation>
    <scope>NUCLEOTIDE SEQUENCE</scope>
    <source>
        <strain evidence="2">cv. G1812</strain>
    </source>
</reference>
<evidence type="ECO:0000313" key="2">
    <source>
        <dbReference type="Proteomes" id="UP000015106"/>
    </source>
</evidence>
<reference evidence="1" key="3">
    <citation type="submission" date="2022-06" db="UniProtKB">
        <authorList>
            <consortium name="EnsemblPlants"/>
        </authorList>
    </citation>
    <scope>IDENTIFICATION</scope>
</reference>
<protein>
    <submittedName>
        <fullName evidence="1">Uncharacterized protein</fullName>
    </submittedName>
</protein>
<dbReference type="Gramene" id="TuG1812G0100000925.01.T01">
    <property type="protein sequence ID" value="TuG1812G0100000925.01.T01"/>
    <property type="gene ID" value="TuG1812G0100000925.01"/>
</dbReference>
<dbReference type="PANTHER" id="PTHR47165:SF4">
    <property type="entry name" value="OS03G0429900 PROTEIN"/>
    <property type="match status" value="1"/>
</dbReference>
<dbReference type="PANTHER" id="PTHR47165">
    <property type="entry name" value="OS03G0429900 PROTEIN"/>
    <property type="match status" value="1"/>
</dbReference>
<sequence length="197" mass="22234">MFSVYVSSEVTGVDRNKRKKQKGSIKLRRPGCEEIVVQGPLLKDWQGFSVKFAESLKACYADRSYYGPPDFLCQYCGASFWFAECSKSRSSWTQHKMVYNRCCKGAKCCIPLSSRSGDCLTRIYLSGREGVMTAMVDLQALVMGNKNLTIRVYVSSVWQHRGSTDNGPIKHTDMVLLDAQGNHMYVEIGEKLVPKFN</sequence>
<organism evidence="1 2">
    <name type="scientific">Triticum urartu</name>
    <name type="common">Red wild einkorn</name>
    <name type="synonym">Crithodium urartu</name>
    <dbReference type="NCBI Taxonomy" id="4572"/>
    <lineage>
        <taxon>Eukaryota</taxon>
        <taxon>Viridiplantae</taxon>
        <taxon>Streptophyta</taxon>
        <taxon>Embryophyta</taxon>
        <taxon>Tracheophyta</taxon>
        <taxon>Spermatophyta</taxon>
        <taxon>Magnoliopsida</taxon>
        <taxon>Liliopsida</taxon>
        <taxon>Poales</taxon>
        <taxon>Poaceae</taxon>
        <taxon>BOP clade</taxon>
        <taxon>Pooideae</taxon>
        <taxon>Triticodae</taxon>
        <taxon>Triticeae</taxon>
        <taxon>Triticinae</taxon>
        <taxon>Triticum</taxon>
    </lineage>
</organism>
<dbReference type="EnsemblPlants" id="TuG1812G0100000925.01.T02">
    <property type="protein sequence ID" value="TuG1812G0100000925.01.T02"/>
    <property type="gene ID" value="TuG1812G0100000925.01"/>
</dbReference>
<dbReference type="AlphaFoldDB" id="A0A8R7JW90"/>
<name>A0A8R7JW90_TRIUA</name>
<reference evidence="1" key="2">
    <citation type="submission" date="2018-03" db="EMBL/GenBank/DDBJ databases">
        <title>The Triticum urartu genome reveals the dynamic nature of wheat genome evolution.</title>
        <authorList>
            <person name="Ling H."/>
            <person name="Ma B."/>
            <person name="Shi X."/>
            <person name="Liu H."/>
            <person name="Dong L."/>
            <person name="Sun H."/>
            <person name="Cao Y."/>
            <person name="Gao Q."/>
            <person name="Zheng S."/>
            <person name="Li Y."/>
            <person name="Yu Y."/>
            <person name="Du H."/>
            <person name="Qi M."/>
            <person name="Li Y."/>
            <person name="Yu H."/>
            <person name="Cui Y."/>
            <person name="Wang N."/>
            <person name="Chen C."/>
            <person name="Wu H."/>
            <person name="Zhao Y."/>
            <person name="Zhang J."/>
            <person name="Li Y."/>
            <person name="Zhou W."/>
            <person name="Zhang B."/>
            <person name="Hu W."/>
            <person name="Eijk M."/>
            <person name="Tang J."/>
            <person name="Witsenboer H."/>
            <person name="Zhao S."/>
            <person name="Li Z."/>
            <person name="Zhang A."/>
            <person name="Wang D."/>
            <person name="Liang C."/>
        </authorList>
    </citation>
    <scope>NUCLEOTIDE SEQUENCE [LARGE SCALE GENOMIC DNA]</scope>
    <source>
        <strain evidence="1">cv. G1812</strain>
    </source>
</reference>
<evidence type="ECO:0000313" key="1">
    <source>
        <dbReference type="EnsemblPlants" id="TuG1812G0100000925.01.T01"/>
    </source>
</evidence>
<dbReference type="EnsemblPlants" id="TuG1812G0100000925.01.T01">
    <property type="protein sequence ID" value="TuG1812G0100000925.01.T01"/>
    <property type="gene ID" value="TuG1812G0100000925.01"/>
</dbReference>
<keyword evidence="2" id="KW-1185">Reference proteome</keyword>
<dbReference type="Gramene" id="TuG1812G0100000925.01.T02">
    <property type="protein sequence ID" value="TuG1812G0100000925.01.T02"/>
    <property type="gene ID" value="TuG1812G0100000925.01"/>
</dbReference>
<dbReference type="Proteomes" id="UP000015106">
    <property type="component" value="Chromosome 1"/>
</dbReference>
<proteinExistence type="predicted"/>